<reference evidence="6 7" key="1">
    <citation type="submission" date="2012-09" db="EMBL/GenBank/DDBJ databases">
        <title>Draft Genome Sequences of 6 Strains from Genus Thauera.</title>
        <authorList>
            <person name="Liu B."/>
            <person name="Shapleigh J.P."/>
            <person name="Frostegard A.H."/>
        </authorList>
    </citation>
    <scope>NUCLEOTIDE SEQUENCE [LARGE SCALE GENOMIC DNA]</scope>
    <source>
        <strain evidence="7">47Lol / DSM 12138</strain>
    </source>
</reference>
<proteinExistence type="predicted"/>
<evidence type="ECO:0000313" key="7">
    <source>
        <dbReference type="Proteomes" id="UP000013232"/>
    </source>
</evidence>
<feature type="transmembrane region" description="Helical" evidence="5">
    <location>
        <begin position="50"/>
        <end position="78"/>
    </location>
</feature>
<dbReference type="AlphaFoldDB" id="N6Y6C3"/>
<dbReference type="InterPro" id="IPR059112">
    <property type="entry name" value="CysZ/EI24"/>
</dbReference>
<dbReference type="Pfam" id="PF07264">
    <property type="entry name" value="EI24"/>
    <property type="match status" value="1"/>
</dbReference>
<evidence type="ECO:0000256" key="4">
    <source>
        <dbReference type="ARBA" id="ARBA00023136"/>
    </source>
</evidence>
<evidence type="ECO:0000256" key="3">
    <source>
        <dbReference type="ARBA" id="ARBA00022989"/>
    </source>
</evidence>
<feature type="transmembrane region" description="Helical" evidence="5">
    <location>
        <begin position="198"/>
        <end position="231"/>
    </location>
</feature>
<keyword evidence="2 5" id="KW-0812">Transmembrane</keyword>
<comment type="subcellular location">
    <subcellularLocation>
        <location evidence="1">Membrane</location>
        <topology evidence="1">Multi-pass membrane protein</topology>
    </subcellularLocation>
</comment>
<evidence type="ECO:0008006" key="8">
    <source>
        <dbReference type="Google" id="ProtNLM"/>
    </source>
</evidence>
<feature type="transmembrane region" description="Helical" evidence="5">
    <location>
        <begin position="151"/>
        <end position="169"/>
    </location>
</feature>
<gene>
    <name evidence="6" type="ORF">C666_04880</name>
</gene>
<accession>N6Y6C3</accession>
<evidence type="ECO:0000256" key="2">
    <source>
        <dbReference type="ARBA" id="ARBA00022692"/>
    </source>
</evidence>
<protein>
    <recommendedName>
        <fullName evidence="8">Transmembrane protein</fullName>
    </recommendedName>
</protein>
<dbReference type="Proteomes" id="UP000013232">
    <property type="component" value="Unassembled WGS sequence"/>
</dbReference>
<organism evidence="6 7">
    <name type="scientific">Thauera linaloolentis (strain DSM 12138 / JCM 21573 / CCUG 41526 / CIP 105981 / IAM 15112 / NBRC 102519 / 47Lol)</name>
    <dbReference type="NCBI Taxonomy" id="1123367"/>
    <lineage>
        <taxon>Bacteria</taxon>
        <taxon>Pseudomonadati</taxon>
        <taxon>Pseudomonadota</taxon>
        <taxon>Betaproteobacteria</taxon>
        <taxon>Rhodocyclales</taxon>
        <taxon>Zoogloeaceae</taxon>
        <taxon>Thauera</taxon>
    </lineage>
</organism>
<dbReference type="RefSeq" id="WP_004334608.1">
    <property type="nucleotide sequence ID" value="NZ_AMXE01000010.1"/>
</dbReference>
<name>N6Y6C3_THAL4</name>
<keyword evidence="7" id="KW-1185">Reference proteome</keyword>
<evidence type="ECO:0000256" key="5">
    <source>
        <dbReference type="SAM" id="Phobius"/>
    </source>
</evidence>
<comment type="caution">
    <text evidence="6">The sequence shown here is derived from an EMBL/GenBank/DDBJ whole genome shotgun (WGS) entry which is preliminary data.</text>
</comment>
<sequence>MKDILIAFGRATRSLFQRNIFWHLLWPGLVSMLVWTVVAVLAWVPVTDWIFAWVGGWSFVGSWVSASDAAAAVTLVLIKIAVALAFVPLVYVTAALIVAAIALPLMLERVGRRDYADIEQRRGGSNLGSAWNSIVAGVLFLAALIVSLPFWLIPGVGLLASVFLTGWLNQRAFGYDALMLHADGEELNRLRRDWRPQMLLLGGGCALLAYVPVVNLVAPAYAGLAFVHYLLDRLRQDRHARGVTLLDAEPSNLPQAMP</sequence>
<dbReference type="STRING" id="1123367.GCA_000621305_01975"/>
<keyword evidence="4 5" id="KW-0472">Membrane</keyword>
<feature type="transmembrane region" description="Helical" evidence="5">
    <location>
        <begin position="20"/>
        <end position="44"/>
    </location>
</feature>
<feature type="transmembrane region" description="Helical" evidence="5">
    <location>
        <begin position="127"/>
        <end position="146"/>
    </location>
</feature>
<dbReference type="eggNOG" id="COG2981">
    <property type="taxonomic scope" value="Bacteria"/>
</dbReference>
<evidence type="ECO:0000256" key="1">
    <source>
        <dbReference type="ARBA" id="ARBA00004141"/>
    </source>
</evidence>
<evidence type="ECO:0000313" key="6">
    <source>
        <dbReference type="EMBL" id="ENO89751.1"/>
    </source>
</evidence>
<dbReference type="EMBL" id="AMXE01000010">
    <property type="protein sequence ID" value="ENO89751.1"/>
    <property type="molecule type" value="Genomic_DNA"/>
</dbReference>
<feature type="transmembrane region" description="Helical" evidence="5">
    <location>
        <begin position="85"/>
        <end position="107"/>
    </location>
</feature>
<dbReference type="OrthoDB" id="8565703at2"/>
<keyword evidence="3 5" id="KW-1133">Transmembrane helix</keyword>